<dbReference type="Ensembl" id="ENSCPBT00000015566.1">
    <property type="protein sequence ID" value="ENSCPBP00000013101.1"/>
    <property type="gene ID" value="ENSCPBG00000009837.1"/>
</dbReference>
<dbReference type="InterPro" id="IPR007237">
    <property type="entry name" value="CD20-like"/>
</dbReference>
<gene>
    <name evidence="7" type="primary">LOC101934675</name>
</gene>
<organism evidence="7 8">
    <name type="scientific">Chrysemys picta bellii</name>
    <name type="common">Western painted turtle</name>
    <name type="synonym">Emys bellii</name>
    <dbReference type="NCBI Taxonomy" id="8478"/>
    <lineage>
        <taxon>Eukaryota</taxon>
        <taxon>Metazoa</taxon>
        <taxon>Chordata</taxon>
        <taxon>Craniata</taxon>
        <taxon>Vertebrata</taxon>
        <taxon>Euteleostomi</taxon>
        <taxon>Archelosauria</taxon>
        <taxon>Testudinata</taxon>
        <taxon>Testudines</taxon>
        <taxon>Cryptodira</taxon>
        <taxon>Durocryptodira</taxon>
        <taxon>Testudinoidea</taxon>
        <taxon>Emydidae</taxon>
        <taxon>Chrysemys</taxon>
    </lineage>
</organism>
<dbReference type="OrthoDB" id="8951938at2759"/>
<keyword evidence="3" id="KW-0597">Phosphoprotein</keyword>
<evidence type="ECO:0000313" key="7">
    <source>
        <dbReference type="Ensembl" id="ENSCPBP00000013101.1"/>
    </source>
</evidence>
<reference evidence="7" key="2">
    <citation type="submission" date="2025-09" db="UniProtKB">
        <authorList>
            <consortium name="Ensembl"/>
        </authorList>
    </citation>
    <scope>IDENTIFICATION</scope>
</reference>
<dbReference type="KEGG" id="cpic:101934675"/>
<keyword evidence="4" id="KW-0812">Transmembrane</keyword>
<dbReference type="Proteomes" id="UP000694380">
    <property type="component" value="Unplaced"/>
</dbReference>
<reference evidence="7" key="1">
    <citation type="submission" date="2025-08" db="UniProtKB">
        <authorList>
            <consortium name="Ensembl"/>
        </authorList>
    </citation>
    <scope>IDENTIFICATION</scope>
</reference>
<dbReference type="AlphaFoldDB" id="A0A8C3FUS0"/>
<evidence type="ECO:0000256" key="4">
    <source>
        <dbReference type="ARBA" id="ARBA00022692"/>
    </source>
</evidence>
<dbReference type="PANTHER" id="PTHR15756">
    <property type="entry name" value="LR8/HCA112"/>
    <property type="match status" value="1"/>
</dbReference>
<keyword evidence="5" id="KW-1133">Transmembrane helix</keyword>
<dbReference type="Pfam" id="PF04103">
    <property type="entry name" value="CD20"/>
    <property type="match status" value="1"/>
</dbReference>
<evidence type="ECO:0000256" key="2">
    <source>
        <dbReference type="ARBA" id="ARBA00006022"/>
    </source>
</evidence>
<evidence type="ECO:0000313" key="8">
    <source>
        <dbReference type="Proteomes" id="UP000694380"/>
    </source>
</evidence>
<evidence type="ECO:0000256" key="3">
    <source>
        <dbReference type="ARBA" id="ARBA00022553"/>
    </source>
</evidence>
<evidence type="ECO:0000256" key="6">
    <source>
        <dbReference type="ARBA" id="ARBA00023136"/>
    </source>
</evidence>
<evidence type="ECO:0000256" key="1">
    <source>
        <dbReference type="ARBA" id="ARBA00004141"/>
    </source>
</evidence>
<keyword evidence="8" id="KW-1185">Reference proteome</keyword>
<keyword evidence="6" id="KW-0472">Membrane</keyword>
<protein>
    <submittedName>
        <fullName evidence="7">Uncharacterized protein</fullName>
    </submittedName>
</protein>
<dbReference type="GeneID" id="101934675"/>
<dbReference type="GO" id="GO:0016020">
    <property type="term" value="C:membrane"/>
    <property type="evidence" value="ECO:0007669"/>
    <property type="project" value="UniProtKB-SubCell"/>
</dbReference>
<proteinExistence type="inferred from homology"/>
<evidence type="ECO:0000256" key="5">
    <source>
        <dbReference type="ARBA" id="ARBA00022989"/>
    </source>
</evidence>
<comment type="subcellular location">
    <subcellularLocation>
        <location evidence="1">Membrane</location>
        <topology evidence="1">Multi-pass membrane protein</topology>
    </subcellularLocation>
</comment>
<accession>A0A8C3FUS0</accession>
<dbReference type="GeneTree" id="ENSGT00530000064074"/>
<dbReference type="OMA" id="KSQCLDY"/>
<dbReference type="PANTHER" id="PTHR15756:SF6">
    <property type="entry name" value="TRANSMEMBRANE PROTEIN 176A"/>
    <property type="match status" value="1"/>
</dbReference>
<dbReference type="InterPro" id="IPR009281">
    <property type="entry name" value="TMEM176A/TMEM176B"/>
</dbReference>
<comment type="similarity">
    <text evidence="2">Belongs to the TMEM176 family.</text>
</comment>
<name>A0A8C3FUS0_CHRPI</name>
<sequence>MLRAHGPWPIAAQSDLQRGARAAHLGVPGAARGVAGPRPASGVRMPTSVVKVNNMEVSTEGSDKTVININVSQESALAFLVRSVQQARARPGAPASKGLAKGCYRGEPKVLGACQVLLGIVCGAIGVMLSFAPDTQEFWSGSPFWTGALLIISGVFCIVSEKRGTSCWVWLAALLTLASAISATVAVIVGVQDVAWCFNLDEGSNLCDSYPSPSPDSSDSWRQQHCRNEVRRLENLFLGVRLLLLLTMATGLCITFYSFLYGCWALCCRKQAGAEAVESKEPLLASDSILPPDEEKAQEGRNI</sequence>